<accession>A0A1C1CCN7</accession>
<evidence type="ECO:0000256" key="1">
    <source>
        <dbReference type="SAM" id="MobiDB-lite"/>
    </source>
</evidence>
<keyword evidence="3" id="KW-1185">Reference proteome</keyword>
<name>A0A1C1CCN7_9EURO</name>
<dbReference type="EMBL" id="LGRB01000016">
    <property type="protein sequence ID" value="OCT46232.1"/>
    <property type="molecule type" value="Genomic_DNA"/>
</dbReference>
<proteinExistence type="predicted"/>
<evidence type="ECO:0000313" key="2">
    <source>
        <dbReference type="EMBL" id="OCT46232.1"/>
    </source>
</evidence>
<gene>
    <name evidence="2" type="ORF">CLCR_01344</name>
</gene>
<evidence type="ECO:0000313" key="3">
    <source>
        <dbReference type="Proteomes" id="UP000094526"/>
    </source>
</evidence>
<dbReference type="VEuPathDB" id="FungiDB:CLCR_01344"/>
<reference evidence="3" key="1">
    <citation type="submission" date="2015-07" db="EMBL/GenBank/DDBJ databases">
        <authorList>
            <person name="Teixeira M.M."/>
            <person name="Souza R.C."/>
            <person name="Almeida L.G."/>
            <person name="Vicente V.A."/>
            <person name="de Hoog S."/>
            <person name="Bocca A.L."/>
            <person name="de Almeida S.R."/>
            <person name="Vasconcelos A.T."/>
            <person name="Felipe M.S."/>
        </authorList>
    </citation>
    <scope>NUCLEOTIDE SEQUENCE [LARGE SCALE GENOMIC DNA]</scope>
    <source>
        <strain evidence="3">KSF</strain>
    </source>
</reference>
<sequence length="140" mass="15326">MAQLILVQRMDILQRPARILGVGPIAPRILSLHQPGCLVGCPAVDAKQDALRRVVAPADHRVEKHELAGPESRGVVGQRHDPSDGPPADGLRWVERVFQRAGVEGRGVGEDRRAEDLNDRAAREKGGCRLGLHYQGRAER</sequence>
<dbReference type="Proteomes" id="UP000094526">
    <property type="component" value="Unassembled WGS sequence"/>
</dbReference>
<dbReference type="AlphaFoldDB" id="A0A1C1CCN7"/>
<protein>
    <submittedName>
        <fullName evidence="2">Uncharacterized protein</fullName>
    </submittedName>
</protein>
<comment type="caution">
    <text evidence="2">The sequence shown here is derived from an EMBL/GenBank/DDBJ whole genome shotgun (WGS) entry which is preliminary data.</text>
</comment>
<organism evidence="2 3">
    <name type="scientific">Cladophialophora carrionii</name>
    <dbReference type="NCBI Taxonomy" id="86049"/>
    <lineage>
        <taxon>Eukaryota</taxon>
        <taxon>Fungi</taxon>
        <taxon>Dikarya</taxon>
        <taxon>Ascomycota</taxon>
        <taxon>Pezizomycotina</taxon>
        <taxon>Eurotiomycetes</taxon>
        <taxon>Chaetothyriomycetidae</taxon>
        <taxon>Chaetothyriales</taxon>
        <taxon>Herpotrichiellaceae</taxon>
        <taxon>Cladophialophora</taxon>
    </lineage>
</organism>
<feature type="region of interest" description="Disordered" evidence="1">
    <location>
        <begin position="63"/>
        <end position="91"/>
    </location>
</feature>